<proteinExistence type="predicted"/>
<reference evidence="2" key="1">
    <citation type="submission" date="2018-07" db="EMBL/GenBank/DDBJ databases">
        <title>Annotation of Aphanomyces astaci genome assembly.</title>
        <authorList>
            <person name="Studholme D.J."/>
        </authorList>
    </citation>
    <scope>NUCLEOTIDE SEQUENCE [LARGE SCALE GENOMIC DNA]</scope>
    <source>
        <strain evidence="2">Pc</strain>
    </source>
</reference>
<dbReference type="EMBL" id="MZMZ02002225">
    <property type="protein sequence ID" value="RQM26818.1"/>
    <property type="molecule type" value="Genomic_DNA"/>
</dbReference>
<sequence>DLLDASDIVSDADEVLVQSPPNEVVALAAEDEANVSSYNIETVEEAAEPSRYDSSIELVDVLVDDQDTAVVDVLEDGSEGADLLSGDAEVDADGDDVAN</sequence>
<accession>A0A3R7WMP1</accession>
<feature type="region of interest" description="Disordered" evidence="1">
    <location>
        <begin position="79"/>
        <end position="99"/>
    </location>
</feature>
<dbReference type="Proteomes" id="UP000284702">
    <property type="component" value="Unassembled WGS sequence"/>
</dbReference>
<organism evidence="2 3">
    <name type="scientific">Aphanomyces astaci</name>
    <name type="common">Crayfish plague agent</name>
    <dbReference type="NCBI Taxonomy" id="112090"/>
    <lineage>
        <taxon>Eukaryota</taxon>
        <taxon>Sar</taxon>
        <taxon>Stramenopiles</taxon>
        <taxon>Oomycota</taxon>
        <taxon>Saprolegniomycetes</taxon>
        <taxon>Saprolegniales</taxon>
        <taxon>Verrucalvaceae</taxon>
        <taxon>Aphanomyces</taxon>
    </lineage>
</organism>
<dbReference type="VEuPathDB" id="FungiDB:H257_00839"/>
<comment type="caution">
    <text evidence="2">The sequence shown here is derived from an EMBL/GenBank/DDBJ whole genome shotgun (WGS) entry which is preliminary data.</text>
</comment>
<feature type="non-terminal residue" evidence="2">
    <location>
        <position position="1"/>
    </location>
</feature>
<protein>
    <submittedName>
        <fullName evidence="2">Uncharacterized protein</fullName>
    </submittedName>
</protein>
<feature type="compositionally biased region" description="Acidic residues" evidence="1">
    <location>
        <begin position="88"/>
        <end position="99"/>
    </location>
</feature>
<keyword evidence="3" id="KW-1185">Reference proteome</keyword>
<evidence type="ECO:0000256" key="1">
    <source>
        <dbReference type="SAM" id="MobiDB-lite"/>
    </source>
</evidence>
<name>A0A3R7WMP1_APHAT</name>
<dbReference type="AlphaFoldDB" id="A0A3R7WMP1"/>
<evidence type="ECO:0000313" key="2">
    <source>
        <dbReference type="EMBL" id="RQM26818.1"/>
    </source>
</evidence>
<gene>
    <name evidence="2" type="ORF">B5M09_000729</name>
</gene>
<evidence type="ECO:0000313" key="3">
    <source>
        <dbReference type="Proteomes" id="UP000284702"/>
    </source>
</evidence>